<dbReference type="InterPro" id="IPR038695">
    <property type="entry name" value="Saro_0823-like_sf"/>
</dbReference>
<dbReference type="PROSITE" id="PS51257">
    <property type="entry name" value="PROKAR_LIPOPROTEIN"/>
    <property type="match status" value="1"/>
</dbReference>
<keyword evidence="3" id="KW-1185">Reference proteome</keyword>
<dbReference type="Pfam" id="PF02643">
    <property type="entry name" value="DUF192"/>
    <property type="match status" value="1"/>
</dbReference>
<sequence>MRPHFRQTALLSASLLLLAGCASASGPWVELNGKRFDIEIADDDAERARGLMFRDAMDADHGMLFIHDVQAPQAYWMKNTRIPLDILYFDDARKLVSMQRDVPPCSLGDRCPPYPSAAPARYVLELNAGQAQALKLETGAELKFGPGVAQP</sequence>
<proteinExistence type="predicted"/>
<evidence type="ECO:0000256" key="1">
    <source>
        <dbReference type="SAM" id="SignalP"/>
    </source>
</evidence>
<feature type="chain" id="PRO_5002007231" description="ACR family protein" evidence="1">
    <location>
        <begin position="25"/>
        <end position="151"/>
    </location>
</feature>
<dbReference type="eggNOG" id="COG1430">
    <property type="taxonomic scope" value="Bacteria"/>
</dbReference>
<gene>
    <name evidence="2" type="ORF">LF41_1652</name>
</gene>
<dbReference type="PANTHER" id="PTHR37953:SF1">
    <property type="entry name" value="UPF0127 PROTEIN MJ1496"/>
    <property type="match status" value="1"/>
</dbReference>
<dbReference type="RefSeq" id="WP_084073657.1">
    <property type="nucleotide sequence ID" value="NZ_JRKJ01000021.1"/>
</dbReference>
<evidence type="ECO:0000313" key="2">
    <source>
        <dbReference type="EMBL" id="KGQ18297.1"/>
    </source>
</evidence>
<feature type="signal peptide" evidence="1">
    <location>
        <begin position="1"/>
        <end position="24"/>
    </location>
</feature>
<protein>
    <recommendedName>
        <fullName evidence="4">ACR family protein</fullName>
    </recommendedName>
</protein>
<dbReference type="InterPro" id="IPR003795">
    <property type="entry name" value="DUF192"/>
</dbReference>
<dbReference type="PANTHER" id="PTHR37953">
    <property type="entry name" value="UPF0127 PROTEIN MJ1496"/>
    <property type="match status" value="1"/>
</dbReference>
<comment type="caution">
    <text evidence="2">The sequence shown here is derived from an EMBL/GenBank/DDBJ whole genome shotgun (WGS) entry which is preliminary data.</text>
</comment>
<evidence type="ECO:0008006" key="4">
    <source>
        <dbReference type="Google" id="ProtNLM"/>
    </source>
</evidence>
<accession>A0A0A2WHW4</accession>
<dbReference type="OrthoDB" id="5526466at2"/>
<evidence type="ECO:0000313" key="3">
    <source>
        <dbReference type="Proteomes" id="UP000030518"/>
    </source>
</evidence>
<dbReference type="Gene3D" id="2.60.120.1140">
    <property type="entry name" value="Protein of unknown function DUF192"/>
    <property type="match status" value="1"/>
</dbReference>
<organism evidence="2 3">
    <name type="scientific">Lysobacter dokdonensis DS-58</name>
    <dbReference type="NCBI Taxonomy" id="1300345"/>
    <lineage>
        <taxon>Bacteria</taxon>
        <taxon>Pseudomonadati</taxon>
        <taxon>Pseudomonadota</taxon>
        <taxon>Gammaproteobacteria</taxon>
        <taxon>Lysobacterales</taxon>
        <taxon>Lysobacteraceae</taxon>
        <taxon>Noviluteimonas</taxon>
    </lineage>
</organism>
<reference evidence="2 3" key="1">
    <citation type="submission" date="2014-09" db="EMBL/GenBank/DDBJ databases">
        <title>Genome sequences of Lysobacter dokdonensis DS-58.</title>
        <authorList>
            <person name="Kim J.F."/>
            <person name="Kwak M.-J."/>
        </authorList>
    </citation>
    <scope>NUCLEOTIDE SEQUENCE [LARGE SCALE GENOMIC DNA]</scope>
    <source>
        <strain evidence="2 3">DS-58</strain>
    </source>
</reference>
<dbReference type="EMBL" id="JRKJ01000021">
    <property type="protein sequence ID" value="KGQ18297.1"/>
    <property type="molecule type" value="Genomic_DNA"/>
</dbReference>
<dbReference type="AlphaFoldDB" id="A0A0A2WHW4"/>
<name>A0A0A2WHW4_9GAMM</name>
<dbReference type="PATRIC" id="fig|1300345.3.peg.2721"/>
<dbReference type="Proteomes" id="UP000030518">
    <property type="component" value="Unassembled WGS sequence"/>
</dbReference>
<keyword evidence="1" id="KW-0732">Signal</keyword>